<evidence type="ECO:0000313" key="2">
    <source>
        <dbReference type="EMBL" id="JAT21954.1"/>
    </source>
</evidence>
<feature type="transmembrane region" description="Helical" evidence="1">
    <location>
        <begin position="45"/>
        <end position="63"/>
    </location>
</feature>
<organism evidence="2">
    <name type="scientific">Graphocephala atropunctata</name>
    <dbReference type="NCBI Taxonomy" id="36148"/>
    <lineage>
        <taxon>Eukaryota</taxon>
        <taxon>Metazoa</taxon>
        <taxon>Ecdysozoa</taxon>
        <taxon>Arthropoda</taxon>
        <taxon>Hexapoda</taxon>
        <taxon>Insecta</taxon>
        <taxon>Pterygota</taxon>
        <taxon>Neoptera</taxon>
        <taxon>Paraneoptera</taxon>
        <taxon>Hemiptera</taxon>
        <taxon>Auchenorrhyncha</taxon>
        <taxon>Membracoidea</taxon>
        <taxon>Cicadellidae</taxon>
        <taxon>Cicadellinae</taxon>
        <taxon>Cicadellini</taxon>
        <taxon>Graphocephala</taxon>
    </lineage>
</organism>
<dbReference type="AlphaFoldDB" id="A0A1B6LEL3"/>
<reference evidence="2" key="1">
    <citation type="submission" date="2015-11" db="EMBL/GenBank/DDBJ databases">
        <title>De novo transcriptome assembly of four potential Pierce s Disease insect vectors from Arizona vineyards.</title>
        <authorList>
            <person name="Tassone E.E."/>
        </authorList>
    </citation>
    <scope>NUCLEOTIDE SEQUENCE</scope>
</reference>
<gene>
    <name evidence="2" type="ORF">g.51306</name>
</gene>
<name>A0A1B6LEL3_9HEMI</name>
<dbReference type="EMBL" id="GEBQ01018023">
    <property type="protein sequence ID" value="JAT21954.1"/>
    <property type="molecule type" value="Transcribed_RNA"/>
</dbReference>
<proteinExistence type="predicted"/>
<accession>A0A1B6LEL3</accession>
<keyword evidence="1" id="KW-0472">Membrane</keyword>
<keyword evidence="1" id="KW-0812">Transmembrane</keyword>
<protein>
    <submittedName>
        <fullName evidence="2">Uncharacterized protein</fullName>
    </submittedName>
</protein>
<keyword evidence="1" id="KW-1133">Transmembrane helix</keyword>
<sequence>RRHVSTEVSTAHILGYYRAAQVSHLSRYIVGTAQRQPYLITRIGMAKYVALLLIALAVVAVSAQSAEEESGDERTLGLFKKRNNRYAQAQPYTGGLLGGLFGSLFGGGNPYYGSGYYGNGYPGNGFGYGGGGYRGDSPFIGGRPVNSGGLFRPSGYDGYNSGYGGYQQYPGGYQQYPGGYSGGLFRNARNTRDLDVDTN</sequence>
<feature type="non-terminal residue" evidence="2">
    <location>
        <position position="1"/>
    </location>
</feature>
<evidence type="ECO:0000256" key="1">
    <source>
        <dbReference type="SAM" id="Phobius"/>
    </source>
</evidence>